<dbReference type="GO" id="GO:0005730">
    <property type="term" value="C:nucleolus"/>
    <property type="evidence" value="ECO:0007669"/>
    <property type="project" value="UniProtKB-SubCell"/>
</dbReference>
<name>A0AA38VR53_9PEZI</name>
<feature type="compositionally biased region" description="Basic and acidic residues" evidence="6">
    <location>
        <begin position="10"/>
        <end position="25"/>
    </location>
</feature>
<comment type="caution">
    <text evidence="7">The sequence shown here is derived from an EMBL/GenBank/DDBJ whole genome shotgun (WGS) entry which is preliminary data.</text>
</comment>
<dbReference type="PANTHER" id="PTHR13028:SF0">
    <property type="entry name" value="RRNA-PROCESSING PROTEIN EBP2-RELATED"/>
    <property type="match status" value="1"/>
</dbReference>
<dbReference type="Pfam" id="PF05890">
    <property type="entry name" value="Ebp2"/>
    <property type="match status" value="1"/>
</dbReference>
<keyword evidence="8" id="KW-1185">Reference proteome</keyword>
<feature type="compositionally biased region" description="Acidic residues" evidence="6">
    <location>
        <begin position="140"/>
        <end position="164"/>
    </location>
</feature>
<feature type="compositionally biased region" description="Acidic residues" evidence="6">
    <location>
        <begin position="48"/>
        <end position="71"/>
    </location>
</feature>
<protein>
    <submittedName>
        <fullName evidence="7">rRNA processing protein Ebp2</fullName>
    </submittedName>
</protein>
<comment type="similarity">
    <text evidence="2">Belongs to the EBP2 family.</text>
</comment>
<dbReference type="PANTHER" id="PTHR13028">
    <property type="entry name" value="RRNA PROCESSING PROTEIN EBNA1-BINDING PROTEIN-RELATED"/>
    <property type="match status" value="1"/>
</dbReference>
<dbReference type="AlphaFoldDB" id="A0AA38VR53"/>
<dbReference type="Proteomes" id="UP001174694">
    <property type="component" value="Unassembled WGS sequence"/>
</dbReference>
<feature type="compositionally biased region" description="Basic residues" evidence="6">
    <location>
        <begin position="26"/>
        <end position="42"/>
    </location>
</feature>
<dbReference type="InterPro" id="IPR008610">
    <property type="entry name" value="Ebp2"/>
</dbReference>
<gene>
    <name evidence="7" type="ORF">NKR23_g5079</name>
</gene>
<evidence type="ECO:0000313" key="7">
    <source>
        <dbReference type="EMBL" id="KAJ9148292.1"/>
    </source>
</evidence>
<evidence type="ECO:0000313" key="8">
    <source>
        <dbReference type="Proteomes" id="UP001174694"/>
    </source>
</evidence>
<feature type="region of interest" description="Disordered" evidence="6">
    <location>
        <begin position="325"/>
        <end position="444"/>
    </location>
</feature>
<evidence type="ECO:0000256" key="4">
    <source>
        <dbReference type="ARBA" id="ARBA00023054"/>
    </source>
</evidence>
<reference evidence="7" key="1">
    <citation type="submission" date="2022-07" db="EMBL/GenBank/DDBJ databases">
        <title>Fungi with potential for degradation of polypropylene.</title>
        <authorList>
            <person name="Gostincar C."/>
        </authorList>
    </citation>
    <scope>NUCLEOTIDE SEQUENCE</scope>
    <source>
        <strain evidence="7">EXF-13308</strain>
    </source>
</reference>
<keyword evidence="4" id="KW-0175">Coiled coil</keyword>
<dbReference type="GO" id="GO:0034399">
    <property type="term" value="C:nuclear periphery"/>
    <property type="evidence" value="ECO:0007669"/>
    <property type="project" value="TreeGrafter"/>
</dbReference>
<evidence type="ECO:0000256" key="5">
    <source>
        <dbReference type="ARBA" id="ARBA00023242"/>
    </source>
</evidence>
<feature type="region of interest" description="Disordered" evidence="6">
    <location>
        <begin position="1"/>
        <end position="174"/>
    </location>
</feature>
<feature type="compositionally biased region" description="Acidic residues" evidence="6">
    <location>
        <begin position="81"/>
        <end position="108"/>
    </location>
</feature>
<proteinExistence type="inferred from homology"/>
<sequence>MARSKLKLALKAEKGQLDPKALRQMKEKKKHKAHLKEKKRRGSNAAAETDEEDEREEEEHEESDDEEEDDERSGNELLDLSAEEGESDEEEGIPDLNDSDTSESEVEFEEKIVRPPKKTKSDKKAAESKKAPAKAAADKEDAEAEEEGSDDEESLALSDLEDLPESDREDIIPHQKLRINNTSALKEALARIALPTDSSAPFAAHQSLLSKTPTADAIPDVHDDLQRELQFYAQSLDAAKRARALLRSEGVPFTRPADYFAEMVKADDHMEKVKAKLVEEATAKKAAAEARKLRDLRKFGKQVQVAKLQERAKAKKDTLEKIKELKRKRSESGGELGTNEADDLFDVAVEKELKGSSAGGKRGRDGSGGVPNPKRQKKNEKYGFGGKKRHAKSGDAASSGDMTGFSVKKMKGRVGSRGPGGGSGRPSKAPRPGKSRRKAAEGRR</sequence>
<dbReference type="GO" id="GO:0006364">
    <property type="term" value="P:rRNA processing"/>
    <property type="evidence" value="ECO:0007669"/>
    <property type="project" value="TreeGrafter"/>
</dbReference>
<comment type="subcellular location">
    <subcellularLocation>
        <location evidence="1">Nucleus</location>
        <location evidence="1">Nucleolus</location>
    </subcellularLocation>
</comment>
<dbReference type="GO" id="GO:0030687">
    <property type="term" value="C:preribosome, large subunit precursor"/>
    <property type="evidence" value="ECO:0007669"/>
    <property type="project" value="TreeGrafter"/>
</dbReference>
<dbReference type="EMBL" id="JANBVO010000013">
    <property type="protein sequence ID" value="KAJ9148292.1"/>
    <property type="molecule type" value="Genomic_DNA"/>
</dbReference>
<keyword evidence="3" id="KW-0690">Ribosome biogenesis</keyword>
<keyword evidence="5" id="KW-0539">Nucleus</keyword>
<evidence type="ECO:0000256" key="6">
    <source>
        <dbReference type="SAM" id="MobiDB-lite"/>
    </source>
</evidence>
<dbReference type="GO" id="GO:0042273">
    <property type="term" value="P:ribosomal large subunit biogenesis"/>
    <property type="evidence" value="ECO:0007669"/>
    <property type="project" value="TreeGrafter"/>
</dbReference>
<accession>A0AA38VR53</accession>
<evidence type="ECO:0000256" key="2">
    <source>
        <dbReference type="ARBA" id="ARBA00007336"/>
    </source>
</evidence>
<feature type="compositionally biased region" description="Gly residues" evidence="6">
    <location>
        <begin position="415"/>
        <end position="424"/>
    </location>
</feature>
<organism evidence="7 8">
    <name type="scientific">Pleurostoma richardsiae</name>
    <dbReference type="NCBI Taxonomy" id="41990"/>
    <lineage>
        <taxon>Eukaryota</taxon>
        <taxon>Fungi</taxon>
        <taxon>Dikarya</taxon>
        <taxon>Ascomycota</taxon>
        <taxon>Pezizomycotina</taxon>
        <taxon>Sordariomycetes</taxon>
        <taxon>Sordariomycetidae</taxon>
        <taxon>Calosphaeriales</taxon>
        <taxon>Pleurostomataceae</taxon>
        <taxon>Pleurostoma</taxon>
    </lineage>
</organism>
<evidence type="ECO:0000256" key="3">
    <source>
        <dbReference type="ARBA" id="ARBA00022517"/>
    </source>
</evidence>
<evidence type="ECO:0000256" key="1">
    <source>
        <dbReference type="ARBA" id="ARBA00004604"/>
    </source>
</evidence>